<name>A0A220VFC4_9GAMM</name>
<organism evidence="1 2">
    <name type="scientific">Paraphotobacterium marinum</name>
    <dbReference type="NCBI Taxonomy" id="1755811"/>
    <lineage>
        <taxon>Bacteria</taxon>
        <taxon>Pseudomonadati</taxon>
        <taxon>Pseudomonadota</taxon>
        <taxon>Gammaproteobacteria</taxon>
        <taxon>Vibrionales</taxon>
        <taxon>Vibrionaceae</taxon>
        <taxon>Paraphotobacterium</taxon>
    </lineage>
</organism>
<reference evidence="1 2" key="1">
    <citation type="journal article" date="2016" name="Int. J. Syst. Evol. Microbiol.">
        <title>Paraphotobacterium marinum gen. nov., sp. nov., a member of the family Vibrionaceae, isolated from surface seawater.</title>
        <authorList>
            <person name="Huang Z."/>
            <person name="Dong C."/>
            <person name="Shao Z."/>
        </authorList>
    </citation>
    <scope>NUCLEOTIDE SEQUENCE [LARGE SCALE GENOMIC DNA]</scope>
    <source>
        <strain evidence="1 2">NSCS20N07D</strain>
    </source>
</reference>
<accession>A0A220VFC4</accession>
<sequence>MDYINIPEFCLETKYEHGDMVLYKNNDKVEIYVCNISQIYSEVFFPIILGIPHIEIDYISHEVPSKSKFWKLRSTVYSSNK</sequence>
<dbReference type="AlphaFoldDB" id="A0A220VFC4"/>
<evidence type="ECO:0000313" key="1">
    <source>
        <dbReference type="EMBL" id="ASK79039.1"/>
    </source>
</evidence>
<protein>
    <submittedName>
        <fullName evidence="1">Uncharacterized protein</fullName>
    </submittedName>
</protein>
<dbReference type="EMBL" id="CP022356">
    <property type="protein sequence ID" value="ASK79039.1"/>
    <property type="molecule type" value="Genomic_DNA"/>
</dbReference>
<dbReference type="KEGG" id="pmai:CF386_08195"/>
<dbReference type="Proteomes" id="UP000242175">
    <property type="component" value="Chromosome small"/>
</dbReference>
<keyword evidence="2" id="KW-1185">Reference proteome</keyword>
<gene>
    <name evidence="1" type="ORF">CF386_08195</name>
</gene>
<proteinExistence type="predicted"/>
<evidence type="ECO:0000313" key="2">
    <source>
        <dbReference type="Proteomes" id="UP000242175"/>
    </source>
</evidence>